<organism evidence="2 3">
    <name type="scientific">Klebsormidium nitens</name>
    <name type="common">Green alga</name>
    <name type="synonym">Ulothrix nitens</name>
    <dbReference type="NCBI Taxonomy" id="105231"/>
    <lineage>
        <taxon>Eukaryota</taxon>
        <taxon>Viridiplantae</taxon>
        <taxon>Streptophyta</taxon>
        <taxon>Klebsormidiophyceae</taxon>
        <taxon>Klebsormidiales</taxon>
        <taxon>Klebsormidiaceae</taxon>
        <taxon>Klebsormidium</taxon>
    </lineage>
</organism>
<feature type="region of interest" description="Disordered" evidence="1">
    <location>
        <begin position="1"/>
        <end position="39"/>
    </location>
</feature>
<proteinExistence type="predicted"/>
<evidence type="ECO:0000313" key="2">
    <source>
        <dbReference type="EMBL" id="GAQ81014.1"/>
    </source>
</evidence>
<dbReference type="SUPFAM" id="SSF48576">
    <property type="entry name" value="Terpenoid synthases"/>
    <property type="match status" value="1"/>
</dbReference>
<protein>
    <recommendedName>
        <fullName evidence="4">Terpene synthase</fullName>
    </recommendedName>
</protein>
<dbReference type="AlphaFoldDB" id="A0A0U9HLF8"/>
<dbReference type="Gene3D" id="1.10.600.10">
    <property type="entry name" value="Farnesyl Diphosphate Synthase"/>
    <property type="match status" value="1"/>
</dbReference>
<name>A0A0U9HLF8_KLENI</name>
<evidence type="ECO:0008006" key="4">
    <source>
        <dbReference type="Google" id="ProtNLM"/>
    </source>
</evidence>
<dbReference type="InterPro" id="IPR008949">
    <property type="entry name" value="Isoprenoid_synthase_dom_sf"/>
</dbReference>
<feature type="compositionally biased region" description="Polar residues" evidence="1">
    <location>
        <begin position="10"/>
        <end position="35"/>
    </location>
</feature>
<dbReference type="Pfam" id="PF19086">
    <property type="entry name" value="Terpene_syn_C_2"/>
    <property type="match status" value="1"/>
</dbReference>
<gene>
    <name evidence="2" type="ORF">KFL_000680310</name>
</gene>
<keyword evidence="3" id="KW-1185">Reference proteome</keyword>
<evidence type="ECO:0000256" key="1">
    <source>
        <dbReference type="SAM" id="MobiDB-lite"/>
    </source>
</evidence>
<reference evidence="2 3" key="1">
    <citation type="journal article" date="2014" name="Nat. Commun.">
        <title>Klebsormidium flaccidum genome reveals primary factors for plant terrestrial adaptation.</title>
        <authorList>
            <person name="Hori K."/>
            <person name="Maruyama F."/>
            <person name="Fujisawa T."/>
            <person name="Togashi T."/>
            <person name="Yamamoto N."/>
            <person name="Seo M."/>
            <person name="Sato S."/>
            <person name="Yamada T."/>
            <person name="Mori H."/>
            <person name="Tajima N."/>
            <person name="Moriyama T."/>
            <person name="Ikeuchi M."/>
            <person name="Watanabe M."/>
            <person name="Wada H."/>
            <person name="Kobayashi K."/>
            <person name="Saito M."/>
            <person name="Masuda T."/>
            <person name="Sasaki-Sekimoto Y."/>
            <person name="Mashiguchi K."/>
            <person name="Awai K."/>
            <person name="Shimojima M."/>
            <person name="Masuda S."/>
            <person name="Iwai M."/>
            <person name="Nobusawa T."/>
            <person name="Narise T."/>
            <person name="Kondo S."/>
            <person name="Saito H."/>
            <person name="Sato R."/>
            <person name="Murakawa M."/>
            <person name="Ihara Y."/>
            <person name="Oshima-Yamada Y."/>
            <person name="Ohtaka K."/>
            <person name="Satoh M."/>
            <person name="Sonobe K."/>
            <person name="Ishii M."/>
            <person name="Ohtani R."/>
            <person name="Kanamori-Sato M."/>
            <person name="Honoki R."/>
            <person name="Miyazaki D."/>
            <person name="Mochizuki H."/>
            <person name="Umetsu J."/>
            <person name="Higashi K."/>
            <person name="Shibata D."/>
            <person name="Kamiya Y."/>
            <person name="Sato N."/>
            <person name="Nakamura Y."/>
            <person name="Tabata S."/>
            <person name="Ida S."/>
            <person name="Kurokawa K."/>
            <person name="Ohta H."/>
        </authorList>
    </citation>
    <scope>NUCLEOTIDE SEQUENCE [LARGE SCALE GENOMIC DNA]</scope>
    <source>
        <strain evidence="2 3">NIES-2285</strain>
    </source>
</reference>
<dbReference type="EMBL" id="DF237017">
    <property type="protein sequence ID" value="GAQ81014.1"/>
    <property type="molecule type" value="Genomic_DNA"/>
</dbReference>
<accession>A0A0U9HLF8</accession>
<evidence type="ECO:0000313" key="3">
    <source>
        <dbReference type="Proteomes" id="UP000054558"/>
    </source>
</evidence>
<dbReference type="Proteomes" id="UP000054558">
    <property type="component" value="Unassembled WGS sequence"/>
</dbReference>
<sequence length="452" mass="49885">MAPAALTNRAAEQSATGPLPQCSSWSLHRTSSTGPQHPAAPRRLLRIRTLADQPAPADLRGEGEQIWEEAPPAVWEEQLLYPEAWFDLFFKYIKQSREGMWGSGAGPLSCIQGELGWLNFDLGAGAQKEAAKDHGCSSWVGFMICFPETMASYKTMGELWKPFAAIDDWMEHQSPRTCASSDGLDYDRAIGAVPTCFATRPELASAASDYLLALDKYNARATQVDPAWVRRISWGSYLFYRGVMREANSLSAYQTRGTLPTLEEYLQTRLFSFGGIGMRMLTMVERSVRLNSASFARARLLLVYAGAATALFNDCLVAAKEPAEGLFNAVTIAGKSHVVRLHNVILDLFADEAARFCASAAPKDEAEEFVNVLKASVTGGAVWHNTTGRYRKYVEMTRQPFAIAGWPEGQLTDAHSRLRGEVRAMLQRIAREDLPGEFPQSDEADRRRAAGA</sequence>